<protein>
    <submittedName>
        <fullName evidence="2">Uncharacterized protein</fullName>
    </submittedName>
</protein>
<feature type="transmembrane region" description="Helical" evidence="1">
    <location>
        <begin position="12"/>
        <end position="31"/>
    </location>
</feature>
<proteinExistence type="predicted"/>
<keyword evidence="1" id="KW-0472">Membrane</keyword>
<name>F0SHW5_RUBBR</name>
<dbReference type="Proteomes" id="UP000006860">
    <property type="component" value="Chromosome"/>
</dbReference>
<accession>F0SHW5</accession>
<dbReference type="KEGG" id="pbs:Plabr_3051"/>
<dbReference type="HOGENOM" id="CLU_3011543_0_0_0"/>
<keyword evidence="1" id="KW-1133">Transmembrane helix</keyword>
<dbReference type="AlphaFoldDB" id="F0SHW5"/>
<evidence type="ECO:0000256" key="1">
    <source>
        <dbReference type="SAM" id="Phobius"/>
    </source>
</evidence>
<reference evidence="3" key="1">
    <citation type="submission" date="2011-02" db="EMBL/GenBank/DDBJ databases">
        <title>The complete genome of Planctomyces brasiliensis DSM 5305.</title>
        <authorList>
            <person name="Lucas S."/>
            <person name="Copeland A."/>
            <person name="Lapidus A."/>
            <person name="Bruce D."/>
            <person name="Goodwin L."/>
            <person name="Pitluck S."/>
            <person name="Kyrpides N."/>
            <person name="Mavromatis K."/>
            <person name="Pagani I."/>
            <person name="Ivanova N."/>
            <person name="Ovchinnikova G."/>
            <person name="Lu M."/>
            <person name="Detter J.C."/>
            <person name="Han C."/>
            <person name="Land M."/>
            <person name="Hauser L."/>
            <person name="Markowitz V."/>
            <person name="Cheng J.-F."/>
            <person name="Hugenholtz P."/>
            <person name="Woyke T."/>
            <person name="Wu D."/>
            <person name="Tindall B."/>
            <person name="Pomrenke H.G."/>
            <person name="Brambilla E."/>
            <person name="Klenk H.-P."/>
            <person name="Eisen J.A."/>
        </authorList>
    </citation>
    <scope>NUCLEOTIDE SEQUENCE [LARGE SCALE GENOMIC DNA]</scope>
    <source>
        <strain evidence="3">ATCC 49424 / DSM 5305 / JCM 21570 / NBRC 103401 / IFAM 1448</strain>
    </source>
</reference>
<keyword evidence="1" id="KW-0812">Transmembrane</keyword>
<keyword evidence="3" id="KW-1185">Reference proteome</keyword>
<evidence type="ECO:0000313" key="2">
    <source>
        <dbReference type="EMBL" id="ADY60648.1"/>
    </source>
</evidence>
<dbReference type="STRING" id="756272.Plabr_3051"/>
<gene>
    <name evidence="2" type="ordered locus">Plabr_3051</name>
</gene>
<dbReference type="RefSeq" id="WP_013629369.1">
    <property type="nucleotide sequence ID" value="NC_015174.1"/>
</dbReference>
<organism evidence="2 3">
    <name type="scientific">Rubinisphaera brasiliensis (strain ATCC 49424 / DSM 5305 / JCM 21570 / IAM 15109 / NBRC 103401 / IFAM 1448)</name>
    <name type="common">Planctomyces brasiliensis</name>
    <dbReference type="NCBI Taxonomy" id="756272"/>
    <lineage>
        <taxon>Bacteria</taxon>
        <taxon>Pseudomonadati</taxon>
        <taxon>Planctomycetota</taxon>
        <taxon>Planctomycetia</taxon>
        <taxon>Planctomycetales</taxon>
        <taxon>Planctomycetaceae</taxon>
        <taxon>Rubinisphaera</taxon>
    </lineage>
</organism>
<sequence length="56" mass="6181">MIREVLQNVSYGWLATAALLLFVHAFVAISIKTWLTTKSEADQQADIPLSDGTRCS</sequence>
<dbReference type="EMBL" id="CP002546">
    <property type="protein sequence ID" value="ADY60648.1"/>
    <property type="molecule type" value="Genomic_DNA"/>
</dbReference>
<evidence type="ECO:0000313" key="3">
    <source>
        <dbReference type="Proteomes" id="UP000006860"/>
    </source>
</evidence>